<dbReference type="PANTHER" id="PTHR43081">
    <property type="entry name" value="ADENYLATE CYCLASE, TERMINAL-DIFFERENTIATION SPECIFIC-RELATED"/>
    <property type="match status" value="1"/>
</dbReference>
<keyword evidence="2" id="KW-1133">Transmembrane helix</keyword>
<gene>
    <name evidence="4" type="ORF">ENR15_23325</name>
</gene>
<dbReference type="SUPFAM" id="SSF55073">
    <property type="entry name" value="Nucleotide cyclase"/>
    <property type="match status" value="1"/>
</dbReference>
<dbReference type="EMBL" id="DSPX01000242">
    <property type="protein sequence ID" value="HGG03488.1"/>
    <property type="molecule type" value="Genomic_DNA"/>
</dbReference>
<keyword evidence="2" id="KW-0812">Transmembrane</keyword>
<dbReference type="GO" id="GO:0004016">
    <property type="term" value="F:adenylate cyclase activity"/>
    <property type="evidence" value="ECO:0007669"/>
    <property type="project" value="UniProtKB-ARBA"/>
</dbReference>
<reference evidence="4" key="1">
    <citation type="journal article" date="2020" name="mSystems">
        <title>Genome- and Community-Level Interaction Insights into Carbon Utilization and Element Cycling Functions of Hydrothermarchaeota in Hydrothermal Sediment.</title>
        <authorList>
            <person name="Zhou Z."/>
            <person name="Liu Y."/>
            <person name="Xu W."/>
            <person name="Pan J."/>
            <person name="Luo Z.H."/>
            <person name="Li M."/>
        </authorList>
    </citation>
    <scope>NUCLEOTIDE SEQUENCE [LARGE SCALE GENOMIC DNA]</scope>
    <source>
        <strain evidence="4">SpSt-374</strain>
    </source>
</reference>
<proteinExistence type="inferred from homology"/>
<evidence type="ECO:0000256" key="1">
    <source>
        <dbReference type="ARBA" id="ARBA00005381"/>
    </source>
</evidence>
<dbReference type="GO" id="GO:0009190">
    <property type="term" value="P:cyclic nucleotide biosynthetic process"/>
    <property type="evidence" value="ECO:0007669"/>
    <property type="project" value="InterPro"/>
</dbReference>
<feature type="transmembrane region" description="Helical" evidence="2">
    <location>
        <begin position="352"/>
        <end position="370"/>
    </location>
</feature>
<accession>A0A7C3ZZS5</accession>
<dbReference type="CDD" id="cd07302">
    <property type="entry name" value="CHD"/>
    <property type="match status" value="1"/>
</dbReference>
<sequence>MIIATVLTSSVLLGVRELGGIQRLELIVFDSMMRLRPDEEPDPRLLVVGITEEDIEVHGWPLSDQVLAQLLGKLQSYQPRLIGLDLYRNVPQPPGHEEFLQQLKATNIIAIRDDAGKVGPPPSMPPEQIGFNDLVADPDGAIRRSLMTFNSKGTTQISFSLRLAYSYLESKKISPKTNSSGQILWGKATFEQLQSNSGGYKRIDAGGYQILLNYRSGRNLAPVVSVSEILSGSVPREWVQDKIVLIGSTAPSLKDVHFTPYSPGENDNPMMPGVIIHGQMLSQMLSAVMDGRPLFWFWPEWVEGWWLIGWAVVGGMVAMFCRHPVILGLTGTAMVGVLVGSCWGIFLQAGWVPVFSPMMAYLVTGGFVVAHRAYQAGRQQQVVMKLLGQNTSPEIADALWKSRDRLLKDGRMPGQKLMATMLFTDLKSFSTISEQMPPEMLMEWLNEYLGALTETVQAHHGIINKFTGDGIMAAFGVPVARSTDAEIAEDARNAVACGLAMGDRLAQMNEQWARQRFPVVQMRVGIFTGPVVAGTLGGKERSEYGIIGDSVNIASRLESCEKDRQDTICRVLIAQETLVYLQDEFEVESWGPLALKGKHQTVEVYRVISRRVISLPETDTKTTPEV</sequence>
<organism evidence="4">
    <name type="scientific">Planktothricoides sp. SpSt-374</name>
    <dbReference type="NCBI Taxonomy" id="2282167"/>
    <lineage>
        <taxon>Bacteria</taxon>
        <taxon>Bacillati</taxon>
        <taxon>Cyanobacteriota</taxon>
        <taxon>Cyanophyceae</taxon>
        <taxon>Oscillatoriophycideae</taxon>
        <taxon>Oscillatoriales</taxon>
        <taxon>Oscillatoriaceae</taxon>
        <taxon>Planktothricoides</taxon>
    </lineage>
</organism>
<evidence type="ECO:0000259" key="3">
    <source>
        <dbReference type="PROSITE" id="PS50125"/>
    </source>
</evidence>
<dbReference type="InterPro" id="IPR001054">
    <property type="entry name" value="A/G_cyclase"/>
</dbReference>
<dbReference type="SMART" id="SM01080">
    <property type="entry name" value="CHASE2"/>
    <property type="match status" value="1"/>
</dbReference>
<dbReference type="InterPro" id="IPR029787">
    <property type="entry name" value="Nucleotide_cyclase"/>
</dbReference>
<dbReference type="Pfam" id="PF00211">
    <property type="entry name" value="Guanylate_cyc"/>
    <property type="match status" value="1"/>
</dbReference>
<feature type="transmembrane region" description="Helical" evidence="2">
    <location>
        <begin position="326"/>
        <end position="346"/>
    </location>
</feature>
<evidence type="ECO:0000313" key="4">
    <source>
        <dbReference type="EMBL" id="HGG03488.1"/>
    </source>
</evidence>
<dbReference type="InterPro" id="IPR050697">
    <property type="entry name" value="Adenylyl/Guanylyl_Cyclase_3/4"/>
</dbReference>
<name>A0A7C3ZZS5_9CYAN</name>
<protein>
    <submittedName>
        <fullName evidence="4">Adenylate/guanylate cyclase domain-containing protein</fullName>
    </submittedName>
</protein>
<dbReference type="SMART" id="SM00044">
    <property type="entry name" value="CYCc"/>
    <property type="match status" value="1"/>
</dbReference>
<feature type="domain" description="Guanylate cyclase" evidence="3">
    <location>
        <begin position="420"/>
        <end position="558"/>
    </location>
</feature>
<feature type="transmembrane region" description="Helical" evidence="2">
    <location>
        <begin position="304"/>
        <end position="321"/>
    </location>
</feature>
<dbReference type="Pfam" id="PF05226">
    <property type="entry name" value="CHASE2"/>
    <property type="match status" value="1"/>
</dbReference>
<comment type="caution">
    <text evidence="4">The sequence shown here is derived from an EMBL/GenBank/DDBJ whole genome shotgun (WGS) entry which is preliminary data.</text>
</comment>
<dbReference type="PROSITE" id="PS50125">
    <property type="entry name" value="GUANYLATE_CYCLASE_2"/>
    <property type="match status" value="1"/>
</dbReference>
<dbReference type="GO" id="GO:0035556">
    <property type="term" value="P:intracellular signal transduction"/>
    <property type="evidence" value="ECO:0007669"/>
    <property type="project" value="InterPro"/>
</dbReference>
<dbReference type="Gene3D" id="3.30.70.1230">
    <property type="entry name" value="Nucleotide cyclase"/>
    <property type="match status" value="1"/>
</dbReference>
<dbReference type="AlphaFoldDB" id="A0A7C3ZZS5"/>
<comment type="similarity">
    <text evidence="1">Belongs to the adenylyl cyclase class-3 family.</text>
</comment>
<evidence type="ECO:0000256" key="2">
    <source>
        <dbReference type="SAM" id="Phobius"/>
    </source>
</evidence>
<dbReference type="InterPro" id="IPR007890">
    <property type="entry name" value="CHASE2"/>
</dbReference>
<dbReference type="PANTHER" id="PTHR43081:SF1">
    <property type="entry name" value="ADENYLATE CYCLASE, TERMINAL-DIFFERENTIATION SPECIFIC"/>
    <property type="match status" value="1"/>
</dbReference>
<keyword evidence="2" id="KW-0472">Membrane</keyword>